<dbReference type="PROSITE" id="PS51314">
    <property type="entry name" value="VPS37_C"/>
    <property type="match status" value="1"/>
</dbReference>
<proteinExistence type="inferred from homology"/>
<dbReference type="GO" id="GO:0043162">
    <property type="term" value="P:ubiquitin-dependent protein catabolic process via the multivesicular body sorting pathway"/>
    <property type="evidence" value="ECO:0007669"/>
    <property type="project" value="TreeGrafter"/>
</dbReference>
<protein>
    <submittedName>
        <fullName evidence="10">Vacuolar protein sorting-associated protein 37B</fullName>
    </submittedName>
</protein>
<organism evidence="10 11">
    <name type="scientific">Oopsacas minuta</name>
    <dbReference type="NCBI Taxonomy" id="111878"/>
    <lineage>
        <taxon>Eukaryota</taxon>
        <taxon>Metazoa</taxon>
        <taxon>Porifera</taxon>
        <taxon>Hexactinellida</taxon>
        <taxon>Hexasterophora</taxon>
        <taxon>Lyssacinosida</taxon>
        <taxon>Leucopsacidae</taxon>
        <taxon>Oopsacas</taxon>
    </lineage>
</organism>
<dbReference type="Pfam" id="PF07200">
    <property type="entry name" value="Mod_r"/>
    <property type="match status" value="1"/>
</dbReference>
<evidence type="ECO:0000259" key="9">
    <source>
        <dbReference type="PROSITE" id="PS51314"/>
    </source>
</evidence>
<comment type="subcellular location">
    <subcellularLocation>
        <location evidence="1">Late endosome membrane</location>
        <topology evidence="1">Peripheral membrane protein</topology>
    </subcellularLocation>
</comment>
<keyword evidence="11" id="KW-1185">Reference proteome</keyword>
<accession>A0AAV7K506</accession>
<evidence type="ECO:0000256" key="8">
    <source>
        <dbReference type="SAM" id="MobiDB-lite"/>
    </source>
</evidence>
<dbReference type="GO" id="GO:0031902">
    <property type="term" value="C:late endosome membrane"/>
    <property type="evidence" value="ECO:0007669"/>
    <property type="project" value="UniProtKB-SubCell"/>
</dbReference>
<name>A0AAV7K506_9METZ</name>
<dbReference type="PANTHER" id="PTHR13678">
    <property type="entry name" value="VACUOLAR PROTEIN SORTING-ASSOCIATED PROTEIN 37"/>
    <property type="match status" value="1"/>
</dbReference>
<evidence type="ECO:0000256" key="3">
    <source>
        <dbReference type="ARBA" id="ARBA00022448"/>
    </source>
</evidence>
<dbReference type="GO" id="GO:0006612">
    <property type="term" value="P:protein targeting to membrane"/>
    <property type="evidence" value="ECO:0007669"/>
    <property type="project" value="TreeGrafter"/>
</dbReference>
<reference evidence="10 11" key="1">
    <citation type="journal article" date="2023" name="BMC Biol.">
        <title>The compact genome of the sponge Oopsacas minuta (Hexactinellida) is lacking key metazoan core genes.</title>
        <authorList>
            <person name="Santini S."/>
            <person name="Schenkelaars Q."/>
            <person name="Jourda C."/>
            <person name="Duchesne M."/>
            <person name="Belahbib H."/>
            <person name="Rocher C."/>
            <person name="Selva M."/>
            <person name="Riesgo A."/>
            <person name="Vervoort M."/>
            <person name="Leys S.P."/>
            <person name="Kodjabachian L."/>
            <person name="Le Bivic A."/>
            <person name="Borchiellini C."/>
            <person name="Claverie J.M."/>
            <person name="Renard E."/>
        </authorList>
    </citation>
    <scope>NUCLEOTIDE SEQUENCE [LARGE SCALE GENOMIC DNA]</scope>
    <source>
        <strain evidence="10">SPO-2</strain>
    </source>
</reference>
<dbReference type="GO" id="GO:0000813">
    <property type="term" value="C:ESCRT I complex"/>
    <property type="evidence" value="ECO:0007669"/>
    <property type="project" value="UniProtKB-ARBA"/>
</dbReference>
<comment type="function">
    <text evidence="6">Component of the ESCRT-I complex, a regulator of vesicular trafficking process. Required for the sorting of endocytic ubiquitinated cargos into multivesicular bodies. May be involved in cell growth and differentiation.</text>
</comment>
<dbReference type="GO" id="GO:0006623">
    <property type="term" value="P:protein targeting to vacuole"/>
    <property type="evidence" value="ECO:0007669"/>
    <property type="project" value="TreeGrafter"/>
</dbReference>
<sequence length="199" mass="22891">MSSVDKVNQLTTQELEEMMNTSDESTFHLFLNEDQGVKRLKGERENIEKDTLLVARETLSLENKFNSDRERLIESCQTYAALKNEFESQLGTLKTILSGTSSEEVLQQLRKLSEQKEDQSEEVTEMFLSGKCSTEQFLKDFIDKRRDSHIFRVKSEHLSKVIRKDQTGRPRTAGFSPNPPIFPAPHPPPYQNSPVAPQW</sequence>
<evidence type="ECO:0000256" key="6">
    <source>
        <dbReference type="ARBA" id="ARBA00025010"/>
    </source>
</evidence>
<evidence type="ECO:0000256" key="1">
    <source>
        <dbReference type="ARBA" id="ARBA00004633"/>
    </source>
</evidence>
<feature type="region of interest" description="Disordered" evidence="8">
    <location>
        <begin position="161"/>
        <end position="199"/>
    </location>
</feature>
<evidence type="ECO:0000256" key="4">
    <source>
        <dbReference type="ARBA" id="ARBA00022753"/>
    </source>
</evidence>
<evidence type="ECO:0000256" key="5">
    <source>
        <dbReference type="ARBA" id="ARBA00022927"/>
    </source>
</evidence>
<evidence type="ECO:0000256" key="7">
    <source>
        <dbReference type="PROSITE-ProRule" id="PRU00646"/>
    </source>
</evidence>
<dbReference type="EMBL" id="JAKMXF010000144">
    <property type="protein sequence ID" value="KAI6656337.1"/>
    <property type="molecule type" value="Genomic_DNA"/>
</dbReference>
<evidence type="ECO:0000313" key="11">
    <source>
        <dbReference type="Proteomes" id="UP001165289"/>
    </source>
</evidence>
<gene>
    <name evidence="10" type="ORF">LOD99_1137</name>
</gene>
<keyword evidence="5 7" id="KW-0653">Protein transport</keyword>
<evidence type="ECO:0000313" key="10">
    <source>
        <dbReference type="EMBL" id="KAI6656337.1"/>
    </source>
</evidence>
<dbReference type="AlphaFoldDB" id="A0AAV7K506"/>
<dbReference type="InterPro" id="IPR009851">
    <property type="entry name" value="Mod_r"/>
</dbReference>
<feature type="domain" description="VPS37 C-terminal" evidence="9">
    <location>
        <begin position="83"/>
        <end position="172"/>
    </location>
</feature>
<comment type="similarity">
    <text evidence="2">Belongs to the VPS37 family.</text>
</comment>
<keyword evidence="4" id="KW-0967">Endosome</keyword>
<keyword evidence="3 7" id="KW-0813">Transport</keyword>
<dbReference type="PANTHER" id="PTHR13678:SF2">
    <property type="entry name" value="VACUOLAR PROTEIN SORTING-ASSOCIATED PROTEIN 37A"/>
    <property type="match status" value="1"/>
</dbReference>
<evidence type="ECO:0000256" key="2">
    <source>
        <dbReference type="ARBA" id="ARBA00007617"/>
    </source>
</evidence>
<dbReference type="Proteomes" id="UP001165289">
    <property type="component" value="Unassembled WGS sequence"/>
</dbReference>
<feature type="compositionally biased region" description="Pro residues" evidence="8">
    <location>
        <begin position="177"/>
        <end position="191"/>
    </location>
</feature>
<comment type="caution">
    <text evidence="10">The sequence shown here is derived from an EMBL/GenBank/DDBJ whole genome shotgun (WGS) entry which is preliminary data.</text>
</comment>